<reference evidence="2" key="1">
    <citation type="journal article" date="2023" name="G3 (Bethesda)">
        <title>A reference genome for the long-term kleptoplast-retaining sea slug Elysia crispata morphotype clarki.</title>
        <authorList>
            <person name="Eastman K.E."/>
            <person name="Pendleton A.L."/>
            <person name="Shaikh M.A."/>
            <person name="Suttiyut T."/>
            <person name="Ogas R."/>
            <person name="Tomko P."/>
            <person name="Gavelis G."/>
            <person name="Widhalm J.R."/>
            <person name="Wisecaver J.H."/>
        </authorList>
    </citation>
    <scope>NUCLEOTIDE SEQUENCE</scope>
    <source>
        <strain evidence="2">ECLA1</strain>
    </source>
</reference>
<name>A0AAE1DLM1_9GAST</name>
<sequence>MSMRGRMVWRSRTSVTRPDVGKSKPVTSVSVLERQFRPLVTGRVRRALPRHAKSCLYHSGVLCNFPFVRTKIGFLISEEIDWSNVDLGGGGGY</sequence>
<dbReference type="EMBL" id="JAWDGP010003346">
    <property type="protein sequence ID" value="KAK3775261.1"/>
    <property type="molecule type" value="Genomic_DNA"/>
</dbReference>
<accession>A0AAE1DLM1</accession>
<evidence type="ECO:0000256" key="1">
    <source>
        <dbReference type="SAM" id="MobiDB-lite"/>
    </source>
</evidence>
<organism evidence="2 3">
    <name type="scientific">Elysia crispata</name>
    <name type="common">lettuce slug</name>
    <dbReference type="NCBI Taxonomy" id="231223"/>
    <lineage>
        <taxon>Eukaryota</taxon>
        <taxon>Metazoa</taxon>
        <taxon>Spiralia</taxon>
        <taxon>Lophotrochozoa</taxon>
        <taxon>Mollusca</taxon>
        <taxon>Gastropoda</taxon>
        <taxon>Heterobranchia</taxon>
        <taxon>Euthyneura</taxon>
        <taxon>Panpulmonata</taxon>
        <taxon>Sacoglossa</taxon>
        <taxon>Placobranchoidea</taxon>
        <taxon>Plakobranchidae</taxon>
        <taxon>Elysia</taxon>
    </lineage>
</organism>
<dbReference type="Proteomes" id="UP001283361">
    <property type="component" value="Unassembled WGS sequence"/>
</dbReference>
<protein>
    <submittedName>
        <fullName evidence="2">Uncharacterized protein</fullName>
    </submittedName>
</protein>
<keyword evidence="3" id="KW-1185">Reference proteome</keyword>
<evidence type="ECO:0000313" key="3">
    <source>
        <dbReference type="Proteomes" id="UP001283361"/>
    </source>
</evidence>
<evidence type="ECO:0000313" key="2">
    <source>
        <dbReference type="EMBL" id="KAK3775261.1"/>
    </source>
</evidence>
<proteinExistence type="predicted"/>
<dbReference type="AlphaFoldDB" id="A0AAE1DLM1"/>
<comment type="caution">
    <text evidence="2">The sequence shown here is derived from an EMBL/GenBank/DDBJ whole genome shotgun (WGS) entry which is preliminary data.</text>
</comment>
<feature type="region of interest" description="Disordered" evidence="1">
    <location>
        <begin position="1"/>
        <end position="23"/>
    </location>
</feature>
<gene>
    <name evidence="2" type="ORF">RRG08_044937</name>
</gene>